<sequence>MWKSADQHAQESESNGCKSNYAIYVSGVGTRFNGGLNIFQRALAMMQDHSGFGLGVGTGGTRRLDYGEDQLNDALKQVMIINAKKSEIDTGKYANEKKVYSFAEVDNRVC</sequence>
<organism evidence="3 4">
    <name type="scientific">Acinetobacter johnsonii</name>
    <dbReference type="NCBI Taxonomy" id="40214"/>
    <lineage>
        <taxon>Bacteria</taxon>
        <taxon>Pseudomonadati</taxon>
        <taxon>Pseudomonadota</taxon>
        <taxon>Gammaproteobacteria</taxon>
        <taxon>Moraxellales</taxon>
        <taxon>Moraxellaceae</taxon>
        <taxon>Acinetobacter</taxon>
    </lineage>
</organism>
<dbReference type="EMBL" id="JAOCIL010000001">
    <property type="protein sequence ID" value="MDH1438548.1"/>
    <property type="molecule type" value="Genomic_DNA"/>
</dbReference>
<dbReference type="AlphaFoldDB" id="A0A380TYC2"/>
<evidence type="ECO:0000313" key="3">
    <source>
        <dbReference type="EMBL" id="SUT92927.1"/>
    </source>
</evidence>
<reference evidence="1" key="3">
    <citation type="submission" date="2022-09" db="EMBL/GenBank/DDBJ databases">
        <title>Intensive care unit water sources are persistently colonized with multi-drug resistant bacteria and are the site of extensive horizontal gene transfer of antibiotic resistance genes.</title>
        <authorList>
            <person name="Diorio-Toth L."/>
        </authorList>
    </citation>
    <scope>NUCLEOTIDE SEQUENCE</scope>
    <source>
        <strain evidence="1">GD03725</strain>
    </source>
</reference>
<dbReference type="Proteomes" id="UP000254227">
    <property type="component" value="Unassembled WGS sequence"/>
</dbReference>
<gene>
    <name evidence="2" type="ORF">I6G67_09120</name>
    <name evidence="1" type="ORF">N5I27_09220</name>
    <name evidence="3" type="ORF">NCTC10308_00915</name>
</gene>
<evidence type="ECO:0000313" key="5">
    <source>
        <dbReference type="Proteomes" id="UP000595107"/>
    </source>
</evidence>
<dbReference type="Proteomes" id="UP001161567">
    <property type="component" value="Unassembled WGS sequence"/>
</dbReference>
<dbReference type="EMBL" id="CP065666">
    <property type="protein sequence ID" value="QPS02431.1"/>
    <property type="molecule type" value="Genomic_DNA"/>
</dbReference>
<evidence type="ECO:0000313" key="2">
    <source>
        <dbReference type="EMBL" id="QPS02431.1"/>
    </source>
</evidence>
<name>A0A380TYC2_ACIJO</name>
<reference evidence="3 4" key="1">
    <citation type="submission" date="2018-06" db="EMBL/GenBank/DDBJ databases">
        <authorList>
            <consortium name="Pathogen Informatics"/>
            <person name="Doyle S."/>
        </authorList>
    </citation>
    <scope>NUCLEOTIDE SEQUENCE [LARGE SCALE GENOMIC DNA]</scope>
    <source>
        <strain evidence="3 4">NCTC10308</strain>
    </source>
</reference>
<reference evidence="2 5" key="2">
    <citation type="submission" date="2020-12" db="EMBL/GenBank/DDBJ databases">
        <title>FDA dAtabase for Regulatory Grade micrObial Sequences (FDA-ARGOS): Supporting development and validation of Infectious Disease Dx tests.</title>
        <authorList>
            <person name="Sproer C."/>
            <person name="Gronow S."/>
            <person name="Severitt S."/>
            <person name="Schroder I."/>
            <person name="Tallon L."/>
            <person name="Sadzewicz L."/>
            <person name="Zhao X."/>
            <person name="Boylan J."/>
            <person name="Ott S."/>
            <person name="Bowen H."/>
            <person name="Vavikolanu K."/>
            <person name="Mehta A."/>
            <person name="Aluvathingal J."/>
            <person name="Nadendla S."/>
            <person name="Lowell S."/>
            <person name="Myers T."/>
            <person name="Yan Y."/>
            <person name="Sichtig H."/>
        </authorList>
    </citation>
    <scope>NUCLEOTIDE SEQUENCE [LARGE SCALE GENOMIC DNA]</scope>
    <source>
        <strain evidence="2 5">FDAARGOS_910</strain>
    </source>
</reference>
<dbReference type="Proteomes" id="UP000595107">
    <property type="component" value="Chromosome"/>
</dbReference>
<evidence type="ECO:0000313" key="4">
    <source>
        <dbReference type="Proteomes" id="UP000254227"/>
    </source>
</evidence>
<protein>
    <submittedName>
        <fullName evidence="3">Uncharacterized protein</fullName>
    </submittedName>
</protein>
<proteinExistence type="predicted"/>
<evidence type="ECO:0000313" key="1">
    <source>
        <dbReference type="EMBL" id="MDH1438548.1"/>
    </source>
</evidence>
<accession>A0A380TYC2</accession>
<dbReference type="EMBL" id="UFRV01000006">
    <property type="protein sequence ID" value="SUT92927.1"/>
    <property type="molecule type" value="Genomic_DNA"/>
</dbReference>